<dbReference type="Proteomes" id="UP000189299">
    <property type="component" value="Unassembled WGS sequence"/>
</dbReference>
<dbReference type="Proteomes" id="UP000557857">
    <property type="component" value="Unassembled WGS sequence"/>
</dbReference>
<dbReference type="AlphaFoldDB" id="A0A1A6G6H0"/>
<evidence type="ECO:0000313" key="6">
    <source>
        <dbReference type="Proteomes" id="UP000244022"/>
    </source>
</evidence>
<dbReference type="STRING" id="53346.A5802_000912"/>
<dbReference type="Proteomes" id="UP000244022">
    <property type="component" value="Unassembled WGS sequence"/>
</dbReference>
<gene>
    <name evidence="3" type="ORF">BTN92_04860</name>
    <name evidence="4" type="ORF">C6N14_06120</name>
    <name evidence="1" type="ORF">EM151A_2981</name>
    <name evidence="2" type="ORF">HI921_14800</name>
</gene>
<evidence type="ECO:0000313" key="2">
    <source>
        <dbReference type="EMBL" id="NMP59709.1"/>
    </source>
</evidence>
<reference evidence="4 6" key="2">
    <citation type="submission" date="2018-03" db="EMBL/GenBank/DDBJ databases">
        <title>Draft genome sequences of four Enterococcus mundtii strains isolated from beef slaughterhouses in Kenya.</title>
        <authorList>
            <person name="Wambui J."/>
            <person name="Stevens M."/>
            <person name="Njage P."/>
            <person name="Stephan R."/>
            <person name="Tasara T."/>
        </authorList>
    </citation>
    <scope>NUCLEOTIDE SEQUENCE [LARGE SCALE GENOMIC DNA]</scope>
    <source>
        <strain evidence="4 6">H18-EM</strain>
    </source>
</reference>
<accession>A0A1A6G6H0</accession>
<organism evidence="3 5">
    <name type="scientific">Enterococcus mundtii</name>
    <dbReference type="NCBI Taxonomy" id="53346"/>
    <lineage>
        <taxon>Bacteria</taxon>
        <taxon>Bacillati</taxon>
        <taxon>Bacillota</taxon>
        <taxon>Bacilli</taxon>
        <taxon>Lactobacillales</taxon>
        <taxon>Enterococcaceae</taxon>
        <taxon>Enterococcus</taxon>
    </lineage>
</organism>
<reference evidence="3 5" key="1">
    <citation type="submission" date="2016-12" db="EMBL/GenBank/DDBJ databases">
        <authorList>
            <person name="Song W.-J."/>
            <person name="Kurnit D.M."/>
        </authorList>
    </citation>
    <scope>NUCLEOTIDE SEQUENCE [LARGE SCALE GENOMIC DNA]</scope>
    <source>
        <strain evidence="3 5">CGB1038-1_S1</strain>
    </source>
</reference>
<evidence type="ECO:0000313" key="4">
    <source>
        <dbReference type="EMBL" id="PTO35794.1"/>
    </source>
</evidence>
<dbReference type="InterPro" id="IPR046004">
    <property type="entry name" value="DUF5960"/>
</dbReference>
<dbReference type="EMBL" id="PYGR01000018">
    <property type="protein sequence ID" value="PTO35794.1"/>
    <property type="molecule type" value="Genomic_DNA"/>
</dbReference>
<protein>
    <submittedName>
        <fullName evidence="3">Uncharacterized protein</fullName>
    </submittedName>
</protein>
<dbReference type="OrthoDB" id="2193052at2"/>
<evidence type="ECO:0000313" key="3">
    <source>
        <dbReference type="EMBL" id="ONN44165.1"/>
    </source>
</evidence>
<reference evidence="2 8" key="4">
    <citation type="submission" date="2020-04" db="EMBL/GenBank/DDBJ databases">
        <authorList>
            <person name="Abaymova A."/>
            <person name="Teymurazov M."/>
            <person name="Tazyna O."/>
            <person name="Chatushin Y."/>
            <person name="Svetoch E."/>
            <person name="Pereligyn V."/>
            <person name="Pohylenko V."/>
            <person name="Platonov M."/>
            <person name="Kartsev N."/>
            <person name="Skryabin Y."/>
            <person name="Sizova A."/>
            <person name="Solomentsev V."/>
            <person name="Kislichkina A."/>
            <person name="Bogun A."/>
        </authorList>
    </citation>
    <scope>NUCLEOTIDE SEQUENCE [LARGE SCALE GENOMIC DNA]</scope>
    <source>
        <strain evidence="2">SCPM-O-B-8398</strain>
        <strain evidence="8">SCPM-O-B-8398 (E28)</strain>
    </source>
</reference>
<dbReference type="EMBL" id="AP019810">
    <property type="protein sequence ID" value="BBM16141.1"/>
    <property type="molecule type" value="Genomic_DNA"/>
</dbReference>
<dbReference type="RefSeq" id="WP_023519579.1">
    <property type="nucleotide sequence ID" value="NZ_AP019810.1"/>
</dbReference>
<dbReference type="Proteomes" id="UP000509460">
    <property type="component" value="Chromosome"/>
</dbReference>
<dbReference type="EMBL" id="MSTR01000003">
    <property type="protein sequence ID" value="ONN44165.1"/>
    <property type="molecule type" value="Genomic_DNA"/>
</dbReference>
<evidence type="ECO:0000313" key="1">
    <source>
        <dbReference type="EMBL" id="BBM16141.1"/>
    </source>
</evidence>
<sequence>MEKEYFVQQDNFIEDYKKVTGNETIDIDSLAEEVINQLNETQAEEFVLSGDETTDGEDHQFPFSRRIYTDENDGTLNTEYTYEGQPYELRTDDEVQ</sequence>
<evidence type="ECO:0000313" key="7">
    <source>
        <dbReference type="Proteomes" id="UP000509460"/>
    </source>
</evidence>
<name>A0A1A6G6H0_ENTMU</name>
<evidence type="ECO:0000313" key="8">
    <source>
        <dbReference type="Proteomes" id="UP000557857"/>
    </source>
</evidence>
<reference evidence="1 7" key="3">
    <citation type="submission" date="2019-07" db="EMBL/GenBank/DDBJ databases">
        <title>antibiotic susceptibility of plant-derived lactic acid bacteria.</title>
        <authorList>
            <person name="Sugiyama M."/>
            <person name="Noda M."/>
        </authorList>
    </citation>
    <scope>NUCLEOTIDE SEQUENCE [LARGE SCALE GENOMIC DNA]</scope>
    <source>
        <strain evidence="1 7">15-1A</strain>
    </source>
</reference>
<proteinExistence type="predicted"/>
<dbReference type="Pfam" id="PF19385">
    <property type="entry name" value="DUF5960"/>
    <property type="match status" value="1"/>
</dbReference>
<evidence type="ECO:0000313" key="5">
    <source>
        <dbReference type="Proteomes" id="UP000189299"/>
    </source>
</evidence>
<dbReference type="EMBL" id="JABCAG010000075">
    <property type="protein sequence ID" value="NMP59709.1"/>
    <property type="molecule type" value="Genomic_DNA"/>
</dbReference>